<keyword evidence="6" id="KW-0408">Iron</keyword>
<dbReference type="InterPro" id="IPR011008">
    <property type="entry name" value="Dimeric_a/b-barrel"/>
</dbReference>
<feature type="region of interest" description="Disordered" evidence="8">
    <location>
        <begin position="22"/>
        <end position="53"/>
    </location>
</feature>
<evidence type="ECO:0000256" key="7">
    <source>
        <dbReference type="ARBA" id="ARBA00025737"/>
    </source>
</evidence>
<dbReference type="InterPro" id="IPR049509">
    <property type="entry name" value="DyP_N"/>
</dbReference>
<keyword evidence="2 10" id="KW-0575">Peroxidase</keyword>
<evidence type="ECO:0000256" key="5">
    <source>
        <dbReference type="ARBA" id="ARBA00023002"/>
    </source>
</evidence>
<dbReference type="GO" id="GO:0005829">
    <property type="term" value="C:cytosol"/>
    <property type="evidence" value="ECO:0007669"/>
    <property type="project" value="TreeGrafter"/>
</dbReference>
<evidence type="ECO:0000256" key="8">
    <source>
        <dbReference type="SAM" id="MobiDB-lite"/>
    </source>
</evidence>
<dbReference type="Pfam" id="PF21105">
    <property type="entry name" value="DyP_N"/>
    <property type="match status" value="1"/>
</dbReference>
<feature type="region of interest" description="Disordered" evidence="8">
    <location>
        <begin position="452"/>
        <end position="471"/>
    </location>
</feature>
<accession>A0A540W7Y1</accession>
<comment type="caution">
    <text evidence="10">The sequence shown here is derived from an EMBL/GenBank/DDBJ whole genome shotgun (WGS) entry which is preliminary data.</text>
</comment>
<gene>
    <name evidence="10" type="ORF">E6W39_22340</name>
</gene>
<dbReference type="PANTHER" id="PTHR30521">
    <property type="entry name" value="DEFERROCHELATASE/PEROXIDASE"/>
    <property type="match status" value="1"/>
</dbReference>
<dbReference type="AlphaFoldDB" id="A0A540W7Y1"/>
<dbReference type="PANTHER" id="PTHR30521:SF4">
    <property type="entry name" value="DEFERROCHELATASE"/>
    <property type="match status" value="1"/>
</dbReference>
<evidence type="ECO:0000256" key="2">
    <source>
        <dbReference type="ARBA" id="ARBA00022559"/>
    </source>
</evidence>
<dbReference type="PROSITE" id="PS51404">
    <property type="entry name" value="DYP_PEROXIDASE"/>
    <property type="match status" value="1"/>
</dbReference>
<dbReference type="GO" id="GO:0004601">
    <property type="term" value="F:peroxidase activity"/>
    <property type="evidence" value="ECO:0007669"/>
    <property type="project" value="UniProtKB-KW"/>
</dbReference>
<feature type="domain" description="DyP dimeric alpha+beta barrel" evidence="9">
    <location>
        <begin position="87"/>
        <end position="240"/>
    </location>
</feature>
<evidence type="ECO:0000256" key="1">
    <source>
        <dbReference type="ARBA" id="ARBA00001970"/>
    </source>
</evidence>
<proteinExistence type="inferred from homology"/>
<comment type="cofactor">
    <cofactor evidence="1">
        <name>heme b</name>
        <dbReference type="ChEBI" id="CHEBI:60344"/>
    </cofactor>
</comment>
<evidence type="ECO:0000256" key="6">
    <source>
        <dbReference type="ARBA" id="ARBA00023004"/>
    </source>
</evidence>
<dbReference type="GO" id="GO:0046872">
    <property type="term" value="F:metal ion binding"/>
    <property type="evidence" value="ECO:0007669"/>
    <property type="project" value="UniProtKB-KW"/>
</dbReference>
<dbReference type="EMBL" id="VIGB01000003">
    <property type="protein sequence ID" value="TQF04464.1"/>
    <property type="molecule type" value="Genomic_DNA"/>
</dbReference>
<keyword evidence="5" id="KW-0560">Oxidoreductase</keyword>
<dbReference type="OrthoDB" id="236246at2"/>
<dbReference type="SUPFAM" id="SSF54909">
    <property type="entry name" value="Dimeric alpha+beta barrel"/>
    <property type="match status" value="1"/>
</dbReference>
<evidence type="ECO:0000313" key="10">
    <source>
        <dbReference type="EMBL" id="TQF04464.1"/>
    </source>
</evidence>
<dbReference type="InterPro" id="IPR006314">
    <property type="entry name" value="Dyp_peroxidase"/>
</dbReference>
<keyword evidence="4" id="KW-0479">Metal-binding</keyword>
<name>A0A540W7Y1_9ACTN</name>
<dbReference type="GO" id="GO:0020037">
    <property type="term" value="F:heme binding"/>
    <property type="evidence" value="ECO:0007669"/>
    <property type="project" value="InterPro"/>
</dbReference>
<evidence type="ECO:0000256" key="4">
    <source>
        <dbReference type="ARBA" id="ARBA00022723"/>
    </source>
</evidence>
<sequence>MPPRWRARSRDGRIQSRVQSYDQRELLSRQIPPTGGPGTRLMARRSPGSSRSHTVMITDRHQRTVIREPWRLHARRPAVARERGHPGDVLAGFKKDQMVLLMLSFQDGIKARSWLQRLTPRIATTRQVAAFNEAFSQARKRSGGDPTGLKATWMGLSFTYSGLQMLLGREPYPSADPGTTLGAFQQGPVPRADKIGDKGDSHPSHWLFGNNKTEGLIHAVLTIASDTVEDLNATVTEQRELAVRYGVSIMFQQNGATLKGSRRGKEHFGFKDGVSEPGVIDFDEPDPLMPEWVKDHPGTRLIPAGEFVAGHPKVGDAPNTLPQWAFNGSFQVVRRLAQDVPGWWAQIARQLEPLKKAKAIPDDATVEWVASRVVGRWRSGAPVANCPLADKPYDTVAANDNNISFLNDLEGHLTPLFSHLRKTNPRDALQEHPGDDPFPENPIMDRRRIMRRGSPYGAPFDPASEGPGGPDEPRGLLFICYQTDLIDQFEFIQNRWIDNPDFPPNRGDDDEPGPDAMVGFNGTVNWEHAGGEPVQLGFERFVRTEGAVYAFLPSITMLKALGEGRLPADMPPVGQPVDTFLAVPDRQRTDGKSWYWVFRTVAGGQQYRAITIADGNQHTDRKETDDQPIGNWASFTDITQVDCLLPFPDKQNVDNKTSYWVFHSANAMQRYRVVSIANGRDHQDVMERPDAPLSTWPALTGVARVDFFLPMPDRQRRDGVSIYWVFHTLNGQQFHRVISIADGEQHANQILRSDRRLSAWSSFAGIDKVTTILPIPDMREVNGRSWYWVFHRDRYRMISMLNSGGHDDQIEVPDRSTTLWSSLTVN</sequence>
<evidence type="ECO:0000256" key="3">
    <source>
        <dbReference type="ARBA" id="ARBA00022617"/>
    </source>
</evidence>
<reference evidence="10 11" key="1">
    <citation type="submission" date="2019-06" db="EMBL/GenBank/DDBJ databases">
        <title>Description of Kitasatospora acidophila sp. nov. isolated from pine grove soil, and reclassification of Streptomyces novaecaesareae to Kitasatospora novaeceasareae comb. nov.</title>
        <authorList>
            <person name="Kim M.J."/>
        </authorList>
    </citation>
    <scope>NUCLEOTIDE SEQUENCE [LARGE SCALE GENOMIC DNA]</scope>
    <source>
        <strain evidence="10 11">MMS16-CNU292</strain>
    </source>
</reference>
<keyword evidence="11" id="KW-1185">Reference proteome</keyword>
<evidence type="ECO:0000259" key="9">
    <source>
        <dbReference type="Pfam" id="PF21105"/>
    </source>
</evidence>
<organism evidence="10 11">
    <name type="scientific">Kitasatospora acidiphila</name>
    <dbReference type="NCBI Taxonomy" id="2567942"/>
    <lineage>
        <taxon>Bacteria</taxon>
        <taxon>Bacillati</taxon>
        <taxon>Actinomycetota</taxon>
        <taxon>Actinomycetes</taxon>
        <taxon>Kitasatosporales</taxon>
        <taxon>Streptomycetaceae</taxon>
        <taxon>Kitasatospora</taxon>
    </lineage>
</organism>
<comment type="similarity">
    <text evidence="7">Belongs to the DyP-type peroxidase family.</text>
</comment>
<dbReference type="NCBIfam" id="TIGR01413">
    <property type="entry name" value="Dyp_perox_fam"/>
    <property type="match status" value="1"/>
</dbReference>
<dbReference type="Proteomes" id="UP000319103">
    <property type="component" value="Unassembled WGS sequence"/>
</dbReference>
<evidence type="ECO:0000313" key="11">
    <source>
        <dbReference type="Proteomes" id="UP000319103"/>
    </source>
</evidence>
<protein>
    <submittedName>
        <fullName evidence="10">Dyp-type peroxidase</fullName>
    </submittedName>
</protein>
<keyword evidence="3" id="KW-0349">Heme</keyword>